<feature type="region of interest" description="Disordered" evidence="1">
    <location>
        <begin position="1"/>
        <end position="91"/>
    </location>
</feature>
<keyword evidence="3" id="KW-1185">Reference proteome</keyword>
<gene>
    <name evidence="2" type="ORF">ACFFX0_25635</name>
</gene>
<evidence type="ECO:0000313" key="3">
    <source>
        <dbReference type="Proteomes" id="UP001589575"/>
    </source>
</evidence>
<protein>
    <submittedName>
        <fullName evidence="2">Uncharacterized protein</fullName>
    </submittedName>
</protein>
<evidence type="ECO:0000313" key="2">
    <source>
        <dbReference type="EMBL" id="MFB9074390.1"/>
    </source>
</evidence>
<reference evidence="2 3" key="1">
    <citation type="submission" date="2024-09" db="EMBL/GenBank/DDBJ databases">
        <authorList>
            <person name="Sun Q."/>
            <person name="Mori K."/>
        </authorList>
    </citation>
    <scope>NUCLEOTIDE SEQUENCE [LARGE SCALE GENOMIC DNA]</scope>
    <source>
        <strain evidence="2 3">CCM 7609</strain>
    </source>
</reference>
<name>A0ABV5G611_9MICC</name>
<dbReference type="EMBL" id="JBHMFI010000002">
    <property type="protein sequence ID" value="MFB9074390.1"/>
    <property type="molecule type" value="Genomic_DNA"/>
</dbReference>
<comment type="caution">
    <text evidence="2">The sequence shown here is derived from an EMBL/GenBank/DDBJ whole genome shotgun (WGS) entry which is preliminary data.</text>
</comment>
<evidence type="ECO:0000256" key="1">
    <source>
        <dbReference type="SAM" id="MobiDB-lite"/>
    </source>
</evidence>
<sequence length="91" mass="9560">MAPRLRTYPLRSLSCRRGPPHGPRRHPGHPGESAAAALVARTRPMPGDPFPFPRTGAGPRGERGTPPGGTTSCAGRRAKPPVAGRAPNDPR</sequence>
<feature type="compositionally biased region" description="Basic residues" evidence="1">
    <location>
        <begin position="18"/>
        <end position="28"/>
    </location>
</feature>
<accession>A0ABV5G611</accession>
<organism evidence="2 3">
    <name type="scientific">Citricoccus parietis</name>
    <dbReference type="NCBI Taxonomy" id="592307"/>
    <lineage>
        <taxon>Bacteria</taxon>
        <taxon>Bacillati</taxon>
        <taxon>Actinomycetota</taxon>
        <taxon>Actinomycetes</taxon>
        <taxon>Micrococcales</taxon>
        <taxon>Micrococcaceae</taxon>
        <taxon>Citricoccus</taxon>
    </lineage>
</organism>
<dbReference type="Proteomes" id="UP001589575">
    <property type="component" value="Unassembled WGS sequence"/>
</dbReference>
<proteinExistence type="predicted"/>